<comment type="caution">
    <text evidence="1">The sequence shown here is derived from an EMBL/GenBank/DDBJ whole genome shotgun (WGS) entry which is preliminary data.</text>
</comment>
<dbReference type="Proteomes" id="UP001642409">
    <property type="component" value="Unassembled WGS sequence"/>
</dbReference>
<protein>
    <submittedName>
        <fullName evidence="1">Hypothetical_protein</fullName>
    </submittedName>
</protein>
<accession>A0ABP1HVP5</accession>
<proteinExistence type="predicted"/>
<organism evidence="1 2">
    <name type="scientific">Hexamita inflata</name>
    <dbReference type="NCBI Taxonomy" id="28002"/>
    <lineage>
        <taxon>Eukaryota</taxon>
        <taxon>Metamonada</taxon>
        <taxon>Diplomonadida</taxon>
        <taxon>Hexamitidae</taxon>
        <taxon>Hexamitinae</taxon>
        <taxon>Hexamita</taxon>
    </lineage>
</organism>
<name>A0ABP1HVP5_9EUKA</name>
<dbReference type="EMBL" id="CAXDID020000047">
    <property type="protein sequence ID" value="CAL6003218.1"/>
    <property type="molecule type" value="Genomic_DNA"/>
</dbReference>
<keyword evidence="2" id="KW-1185">Reference proteome</keyword>
<sequence>MNLNPHKAYFAALYQKYVYITDTIFSLSQSSRSTSVGVISNIQLKQCQRSSENIYEDLSTSENQIDSLLTNISIIKTDPNESICQRVKKTSAEQSLLVCALEEFGFQDYSQISARCGIPISSVFQQANDLFQRIDQVTVSSEQWKDLCTFVDQSELRVSKYYEATSFTIQDFTKVIETFKAAFSQTFRTSFSLLYCCDKYGVQKILIITIIEQFMNNQ</sequence>
<evidence type="ECO:0000313" key="2">
    <source>
        <dbReference type="Proteomes" id="UP001642409"/>
    </source>
</evidence>
<evidence type="ECO:0000313" key="1">
    <source>
        <dbReference type="EMBL" id="CAL6003218.1"/>
    </source>
</evidence>
<reference evidence="1 2" key="1">
    <citation type="submission" date="2024-07" db="EMBL/GenBank/DDBJ databases">
        <authorList>
            <person name="Akdeniz Z."/>
        </authorList>
    </citation>
    <scope>NUCLEOTIDE SEQUENCE [LARGE SCALE GENOMIC DNA]</scope>
</reference>
<gene>
    <name evidence="1" type="ORF">HINF_LOCUS18292</name>
</gene>